<dbReference type="Pfam" id="PF20028">
    <property type="entry name" value="VMAP-C"/>
    <property type="match status" value="1"/>
</dbReference>
<name>A0ABS2V424_9ACTN</name>
<geneLocation type="plasmid" evidence="2">
    <name>unnamed1</name>
</geneLocation>
<dbReference type="InterPro" id="IPR045450">
    <property type="entry name" value="VMAP_C"/>
</dbReference>
<keyword evidence="2" id="KW-0614">Plasmid</keyword>
<accession>A0ABS2V424</accession>
<proteinExistence type="predicted"/>
<evidence type="ECO:0000259" key="1">
    <source>
        <dbReference type="Pfam" id="PF20028"/>
    </source>
</evidence>
<organism evidence="2 3">
    <name type="scientific">Streptomyces zhihengii</name>
    <dbReference type="NCBI Taxonomy" id="1818004"/>
    <lineage>
        <taxon>Bacteria</taxon>
        <taxon>Bacillati</taxon>
        <taxon>Actinomycetota</taxon>
        <taxon>Actinomycetes</taxon>
        <taxon>Kitasatosporales</taxon>
        <taxon>Streptomycetaceae</taxon>
        <taxon>Streptomyces</taxon>
    </lineage>
</organism>
<dbReference type="EMBL" id="JAFEJA010000003">
    <property type="protein sequence ID" value="MBM9624458.1"/>
    <property type="molecule type" value="Genomic_DNA"/>
</dbReference>
<reference evidence="2 3" key="1">
    <citation type="journal article" date="2016" name="Arch. Microbiol.">
        <title>Streptomyces zhihengii sp. nov., isolated from rhizospheric soil of Psammosilene tunicoides.</title>
        <authorList>
            <person name="Huang M.J."/>
            <person name="Fei J.J."/>
            <person name="Salam N."/>
            <person name="Kim C.J."/>
            <person name="Hozzein W.N."/>
            <person name="Xiao M."/>
            <person name="Huang H.Q."/>
            <person name="Li W.J."/>
        </authorList>
    </citation>
    <scope>NUCLEOTIDE SEQUENCE [LARGE SCALE GENOMIC DNA]</scope>
    <source>
        <strain evidence="2 3">YIM T102</strain>
    </source>
</reference>
<gene>
    <name evidence="2" type="ORF">JE024_38560</name>
</gene>
<feature type="domain" description="vWA-MoxR associated protein C-terminal" evidence="1">
    <location>
        <begin position="290"/>
        <end position="489"/>
    </location>
</feature>
<comment type="caution">
    <text evidence="2">The sequence shown here is derived from an EMBL/GenBank/DDBJ whole genome shotgun (WGS) entry which is preliminary data.</text>
</comment>
<evidence type="ECO:0000313" key="3">
    <source>
        <dbReference type="Proteomes" id="UP000664109"/>
    </source>
</evidence>
<keyword evidence="3" id="KW-1185">Reference proteome</keyword>
<sequence>MTQVCEPAHAEPWSQDAQNLLCDLLADFASMNRPDFRADLLDHVSRNPGCRGFGASVQHGATAKDHVRSMLSAAAAWRDPMGAVEAICDALEAMANDDRAFAWLQVAVRSVVDEQPLPVHEMGQLIRVLRALDPQPRPAELKLHAANAGKGLTALEGHETLPEILVRIASLWGDQGPALLARFLRSLAGDTTSRHHANRAPVRDILDRLELPADQSAVQVTGEYRLIIQVRLEPEDAPHIDDARYGLYATCYRQPQAGGAFTRVSSLTQPLSLRTSELTTHGNNSLTAWEGLADELEAVPPPATRIEFVLPSRLLGHPAELWATGPTGQALGHHHPVVVRSRERYIDTFISRQPWQGRWSRLNQRGSDGQMDVLELIEWPAMTPGKNSEFSSWIMERPALACLGLRQPYEQLDPKLQEAVNAAMFTDGIPAVLWVRTAGDPETLMQALRVHKPSCLADLPDIIHQCRFQGRGAADSDVRNHITLLWEDPDCVDRKQDLRFTGMVS</sequence>
<dbReference type="RefSeq" id="WP_205378649.1">
    <property type="nucleotide sequence ID" value="NZ_JAFEJA010000003.1"/>
</dbReference>
<protein>
    <recommendedName>
        <fullName evidence="1">vWA-MoxR associated protein C-terminal domain-containing protein</fullName>
    </recommendedName>
</protein>
<evidence type="ECO:0000313" key="2">
    <source>
        <dbReference type="EMBL" id="MBM9624458.1"/>
    </source>
</evidence>
<dbReference type="Proteomes" id="UP000664109">
    <property type="component" value="Unassembled WGS sequence"/>
</dbReference>